<dbReference type="InterPro" id="IPR003661">
    <property type="entry name" value="HisK_dim/P_dom"/>
</dbReference>
<name>A0ABY5FNJ6_9BACL</name>
<dbReference type="InterPro" id="IPR003594">
    <property type="entry name" value="HATPase_dom"/>
</dbReference>
<evidence type="ECO:0000256" key="10">
    <source>
        <dbReference type="ARBA" id="ARBA00022840"/>
    </source>
</evidence>
<evidence type="ECO:0000259" key="15">
    <source>
        <dbReference type="PROSITE" id="PS50109"/>
    </source>
</evidence>
<evidence type="ECO:0000256" key="2">
    <source>
        <dbReference type="ARBA" id="ARBA00004651"/>
    </source>
</evidence>
<comment type="catalytic activity">
    <reaction evidence="1">
        <text>ATP + protein L-histidine = ADP + protein N-phospho-L-histidine.</text>
        <dbReference type="EC" id="2.7.13.3"/>
    </reaction>
</comment>
<gene>
    <name evidence="17" type="ORF">NMQ00_15050</name>
</gene>
<dbReference type="GO" id="GO:0016301">
    <property type="term" value="F:kinase activity"/>
    <property type="evidence" value="ECO:0007669"/>
    <property type="project" value="UniProtKB-KW"/>
</dbReference>
<dbReference type="RefSeq" id="WP_255177330.1">
    <property type="nucleotide sequence ID" value="NZ_CP101462.1"/>
</dbReference>
<evidence type="ECO:0000313" key="18">
    <source>
        <dbReference type="Proteomes" id="UP001060325"/>
    </source>
</evidence>
<evidence type="ECO:0000256" key="12">
    <source>
        <dbReference type="ARBA" id="ARBA00023012"/>
    </source>
</evidence>
<evidence type="ECO:0000256" key="14">
    <source>
        <dbReference type="SAM" id="Phobius"/>
    </source>
</evidence>
<evidence type="ECO:0000256" key="9">
    <source>
        <dbReference type="ARBA" id="ARBA00022777"/>
    </source>
</evidence>
<proteinExistence type="predicted"/>
<dbReference type="Gene3D" id="3.30.565.10">
    <property type="entry name" value="Histidine kinase-like ATPase, C-terminal domain"/>
    <property type="match status" value="1"/>
</dbReference>
<evidence type="ECO:0000256" key="11">
    <source>
        <dbReference type="ARBA" id="ARBA00022989"/>
    </source>
</evidence>
<dbReference type="CDD" id="cd00082">
    <property type="entry name" value="HisKA"/>
    <property type="match status" value="1"/>
</dbReference>
<keyword evidence="13 14" id="KW-0472">Membrane</keyword>
<accession>A0ABY5FNJ6</accession>
<dbReference type="InterPro" id="IPR036097">
    <property type="entry name" value="HisK_dim/P_sf"/>
</dbReference>
<dbReference type="Gene3D" id="6.10.340.10">
    <property type="match status" value="1"/>
</dbReference>
<dbReference type="Proteomes" id="UP001060325">
    <property type="component" value="Chromosome"/>
</dbReference>
<dbReference type="PROSITE" id="PS50885">
    <property type="entry name" value="HAMP"/>
    <property type="match status" value="1"/>
</dbReference>
<dbReference type="SMART" id="SM00388">
    <property type="entry name" value="HisKA"/>
    <property type="match status" value="1"/>
</dbReference>
<sequence>MSRLMKKLLWTAILPLIVMALLTFGLTSLLIGRFAETESYDQLAREADIVYEALVDGRGIPGQLDVLVFQDGEAVNLERGGRMRRQMTPILDPDALSERDEVSVNGGRLLTFLREEGDVQIVTYAPVPLSNPQFRQIYVILGSGFLLALLVAVGVTYWMGRRLTSPLIELKRATAAIMSGRHDITLPPVTDDEIGDLTEAVRQMNTSLEEKERMQNTFISGITHDVRTPLAIVRNEAEMLELGVVKQEDVAATGRSLTEEVDRIDRLVSQMLEYSKLSAGNVTLSLESVRLDALIKETVSRMEEWFRHKEVTVTLELVEDAVVQADRLAMERVLSNFLQNAYHASPLGGVITIRLSERRLEIEDEGPGIAETMRANIWDMYVKGDRSNGHGLGLAINKLLLEAQGLVYGVESREGEGALFWIEWD</sequence>
<evidence type="ECO:0000256" key="5">
    <source>
        <dbReference type="ARBA" id="ARBA00022553"/>
    </source>
</evidence>
<dbReference type="Pfam" id="PF00512">
    <property type="entry name" value="HisKA"/>
    <property type="match status" value="1"/>
</dbReference>
<keyword evidence="10" id="KW-0067">ATP-binding</keyword>
<evidence type="ECO:0000256" key="3">
    <source>
        <dbReference type="ARBA" id="ARBA00012438"/>
    </source>
</evidence>
<evidence type="ECO:0000256" key="7">
    <source>
        <dbReference type="ARBA" id="ARBA00022692"/>
    </source>
</evidence>
<protein>
    <recommendedName>
        <fullName evidence="3">histidine kinase</fullName>
        <ecNumber evidence="3">2.7.13.3</ecNumber>
    </recommendedName>
</protein>
<evidence type="ECO:0000256" key="6">
    <source>
        <dbReference type="ARBA" id="ARBA00022679"/>
    </source>
</evidence>
<dbReference type="SUPFAM" id="SSF55874">
    <property type="entry name" value="ATPase domain of HSP90 chaperone/DNA topoisomerase II/histidine kinase"/>
    <property type="match status" value="1"/>
</dbReference>
<dbReference type="EMBL" id="CP101462">
    <property type="protein sequence ID" value="UTT42812.1"/>
    <property type="molecule type" value="Genomic_DNA"/>
</dbReference>
<keyword evidence="18" id="KW-1185">Reference proteome</keyword>
<dbReference type="InterPro" id="IPR003660">
    <property type="entry name" value="HAMP_dom"/>
</dbReference>
<dbReference type="CDD" id="cd06225">
    <property type="entry name" value="HAMP"/>
    <property type="match status" value="1"/>
</dbReference>
<evidence type="ECO:0000256" key="8">
    <source>
        <dbReference type="ARBA" id="ARBA00022741"/>
    </source>
</evidence>
<feature type="transmembrane region" description="Helical" evidence="14">
    <location>
        <begin position="137"/>
        <end position="159"/>
    </location>
</feature>
<evidence type="ECO:0000313" key="17">
    <source>
        <dbReference type="EMBL" id="UTT42812.1"/>
    </source>
</evidence>
<dbReference type="Pfam" id="PF02518">
    <property type="entry name" value="HATPase_c"/>
    <property type="match status" value="1"/>
</dbReference>
<feature type="transmembrane region" description="Helical" evidence="14">
    <location>
        <begin position="12"/>
        <end position="35"/>
    </location>
</feature>
<feature type="domain" description="HAMP" evidence="16">
    <location>
        <begin position="161"/>
        <end position="213"/>
    </location>
</feature>
<dbReference type="SMART" id="SM00387">
    <property type="entry name" value="HATPase_c"/>
    <property type="match status" value="1"/>
</dbReference>
<reference evidence="17" key="1">
    <citation type="submission" date="2022-07" db="EMBL/GenBank/DDBJ databases">
        <title>Complete genome of CX2.</title>
        <authorList>
            <person name="Cao G."/>
        </authorList>
    </citation>
    <scope>NUCLEOTIDE SEQUENCE</scope>
    <source>
        <strain evidence="17">CX2</strain>
    </source>
</reference>
<dbReference type="PANTHER" id="PTHR45528:SF1">
    <property type="entry name" value="SENSOR HISTIDINE KINASE CPXA"/>
    <property type="match status" value="1"/>
</dbReference>
<keyword evidence="9 17" id="KW-0418">Kinase</keyword>
<keyword evidence="7 14" id="KW-0812">Transmembrane</keyword>
<dbReference type="SMART" id="SM00304">
    <property type="entry name" value="HAMP"/>
    <property type="match status" value="1"/>
</dbReference>
<keyword evidence="6" id="KW-0808">Transferase</keyword>
<dbReference type="InterPro" id="IPR036890">
    <property type="entry name" value="HATPase_C_sf"/>
</dbReference>
<dbReference type="PANTHER" id="PTHR45528">
    <property type="entry name" value="SENSOR HISTIDINE KINASE CPXA"/>
    <property type="match status" value="1"/>
</dbReference>
<evidence type="ECO:0000259" key="16">
    <source>
        <dbReference type="PROSITE" id="PS50885"/>
    </source>
</evidence>
<dbReference type="Gene3D" id="1.10.287.130">
    <property type="match status" value="1"/>
</dbReference>
<feature type="domain" description="Histidine kinase" evidence="15">
    <location>
        <begin position="221"/>
        <end position="425"/>
    </location>
</feature>
<dbReference type="PROSITE" id="PS50109">
    <property type="entry name" value="HIS_KIN"/>
    <property type="match status" value="1"/>
</dbReference>
<evidence type="ECO:0000256" key="4">
    <source>
        <dbReference type="ARBA" id="ARBA00022475"/>
    </source>
</evidence>
<dbReference type="SUPFAM" id="SSF47384">
    <property type="entry name" value="Homodimeric domain of signal transducing histidine kinase"/>
    <property type="match status" value="1"/>
</dbReference>
<keyword evidence="5" id="KW-0597">Phosphoprotein</keyword>
<evidence type="ECO:0000256" key="13">
    <source>
        <dbReference type="ARBA" id="ARBA00023136"/>
    </source>
</evidence>
<dbReference type="InterPro" id="IPR005467">
    <property type="entry name" value="His_kinase_dom"/>
</dbReference>
<keyword evidence="11 14" id="KW-1133">Transmembrane helix</keyword>
<keyword evidence="8" id="KW-0547">Nucleotide-binding</keyword>
<dbReference type="InterPro" id="IPR004358">
    <property type="entry name" value="Sig_transdc_His_kin-like_C"/>
</dbReference>
<keyword evidence="12" id="KW-0902">Two-component regulatory system</keyword>
<comment type="subcellular location">
    <subcellularLocation>
        <location evidence="2">Cell membrane</location>
        <topology evidence="2">Multi-pass membrane protein</topology>
    </subcellularLocation>
</comment>
<dbReference type="PRINTS" id="PR00344">
    <property type="entry name" value="BCTRLSENSOR"/>
</dbReference>
<dbReference type="Pfam" id="PF00672">
    <property type="entry name" value="HAMP"/>
    <property type="match status" value="1"/>
</dbReference>
<dbReference type="EC" id="2.7.13.3" evidence="3"/>
<organism evidence="17 18">
    <name type="scientific">Exiguobacterium aurantiacum</name>
    <dbReference type="NCBI Taxonomy" id="33987"/>
    <lineage>
        <taxon>Bacteria</taxon>
        <taxon>Bacillati</taxon>
        <taxon>Bacillota</taxon>
        <taxon>Bacilli</taxon>
        <taxon>Bacillales</taxon>
        <taxon>Bacillales Family XII. Incertae Sedis</taxon>
        <taxon>Exiguobacterium</taxon>
    </lineage>
</organism>
<keyword evidence="4" id="KW-1003">Cell membrane</keyword>
<evidence type="ECO:0000256" key="1">
    <source>
        <dbReference type="ARBA" id="ARBA00000085"/>
    </source>
</evidence>
<dbReference type="SUPFAM" id="SSF158472">
    <property type="entry name" value="HAMP domain-like"/>
    <property type="match status" value="1"/>
</dbReference>
<dbReference type="InterPro" id="IPR050398">
    <property type="entry name" value="HssS/ArlS-like"/>
</dbReference>